<reference evidence="8 9" key="1">
    <citation type="submission" date="2017-11" db="EMBL/GenBank/DDBJ databases">
        <title>Genomic Encyclopedia of Archaeal and Bacterial Type Strains, Phase II (KMG-II): From Individual Species to Whole Genera.</title>
        <authorList>
            <person name="Goeker M."/>
        </authorList>
    </citation>
    <scope>NUCLEOTIDE SEQUENCE [LARGE SCALE GENOMIC DNA]</scope>
    <source>
        <strain evidence="8 9">DSM 11115</strain>
    </source>
</reference>
<keyword evidence="9" id="KW-1185">Reference proteome</keyword>
<name>A0A2M9ASF8_9BACT</name>
<dbReference type="GO" id="GO:0046933">
    <property type="term" value="F:proton-transporting ATP synthase activity, rotational mechanism"/>
    <property type="evidence" value="ECO:0007669"/>
    <property type="project" value="UniProtKB-UniRule"/>
</dbReference>
<dbReference type="InterPro" id="IPR000711">
    <property type="entry name" value="ATPase_OSCP/dsu"/>
</dbReference>
<dbReference type="AlphaFoldDB" id="A0A2M9ASF8"/>
<dbReference type="Proteomes" id="UP000228535">
    <property type="component" value="Unassembled WGS sequence"/>
</dbReference>
<dbReference type="EMBL" id="PGFA01000004">
    <property type="protein sequence ID" value="PJJ48640.1"/>
    <property type="molecule type" value="Genomic_DNA"/>
</dbReference>
<keyword evidence="2 7" id="KW-0813">Transport</keyword>
<evidence type="ECO:0000256" key="1">
    <source>
        <dbReference type="ARBA" id="ARBA00004370"/>
    </source>
</evidence>
<proteinExistence type="inferred from homology"/>
<dbReference type="HAMAP" id="MF_01416">
    <property type="entry name" value="ATP_synth_delta_bact"/>
    <property type="match status" value="1"/>
</dbReference>
<evidence type="ECO:0000256" key="5">
    <source>
        <dbReference type="ARBA" id="ARBA00023136"/>
    </source>
</evidence>
<comment type="subcellular location">
    <subcellularLocation>
        <location evidence="7">Cell membrane</location>
        <topology evidence="7">Peripheral membrane protein</topology>
    </subcellularLocation>
    <subcellularLocation>
        <location evidence="1">Membrane</location>
    </subcellularLocation>
</comment>
<comment type="similarity">
    <text evidence="7">Belongs to the ATPase delta chain family.</text>
</comment>
<dbReference type="PANTHER" id="PTHR11910">
    <property type="entry name" value="ATP SYNTHASE DELTA CHAIN"/>
    <property type="match status" value="1"/>
</dbReference>
<dbReference type="PRINTS" id="PR00125">
    <property type="entry name" value="ATPASEDELTA"/>
</dbReference>
<keyword evidence="6 7" id="KW-0066">ATP synthesis</keyword>
<evidence type="ECO:0000256" key="3">
    <source>
        <dbReference type="ARBA" id="ARBA00022781"/>
    </source>
</evidence>
<keyword evidence="5 7" id="KW-0472">Membrane</keyword>
<dbReference type="PROSITE" id="PS00389">
    <property type="entry name" value="ATPASE_DELTA"/>
    <property type="match status" value="1"/>
</dbReference>
<evidence type="ECO:0000313" key="8">
    <source>
        <dbReference type="EMBL" id="PJJ48640.1"/>
    </source>
</evidence>
<dbReference type="OrthoDB" id="9802471at2"/>
<dbReference type="InterPro" id="IPR026015">
    <property type="entry name" value="ATP_synth_OSCP/delta_N_sf"/>
</dbReference>
<evidence type="ECO:0000256" key="4">
    <source>
        <dbReference type="ARBA" id="ARBA00023065"/>
    </source>
</evidence>
<sequence>MSEQRVASRYAKSLLDLAEERGTLEQVKLDMDLFRKALDQNRDLRLLLRNPIVKSDKKLAILRAIFGGKVTEMTEKFFSIITQHKRESALEWVATEFQSQYDALRGMQVAQVTTAAPLAPELREQLNKIVREQSGLQNVTLEETVDESLIGGFILRVGDRQLDESVRNSLRKLRNSFKENPYQHHIN</sequence>
<evidence type="ECO:0000313" key="9">
    <source>
        <dbReference type="Proteomes" id="UP000228535"/>
    </source>
</evidence>
<comment type="function">
    <text evidence="7">This protein is part of the stalk that links CF(0) to CF(1). It either transmits conformational changes from CF(0) to CF(1) or is implicated in proton conduction.</text>
</comment>
<dbReference type="SUPFAM" id="SSF47928">
    <property type="entry name" value="N-terminal domain of the delta subunit of the F1F0-ATP synthase"/>
    <property type="match status" value="1"/>
</dbReference>
<evidence type="ECO:0000256" key="2">
    <source>
        <dbReference type="ARBA" id="ARBA00022448"/>
    </source>
</evidence>
<dbReference type="InterPro" id="IPR020781">
    <property type="entry name" value="ATPase_OSCP/d_CS"/>
</dbReference>
<dbReference type="GO" id="GO:0005886">
    <property type="term" value="C:plasma membrane"/>
    <property type="evidence" value="ECO:0007669"/>
    <property type="project" value="UniProtKB-SubCell"/>
</dbReference>
<keyword evidence="3 7" id="KW-0375">Hydrogen ion transport</keyword>
<evidence type="ECO:0000256" key="7">
    <source>
        <dbReference type="HAMAP-Rule" id="MF_01416"/>
    </source>
</evidence>
<keyword evidence="7" id="KW-1003">Cell membrane</keyword>
<organism evidence="8 9">
    <name type="scientific">Hymenobacter chitinivorans DSM 11115</name>
    <dbReference type="NCBI Taxonomy" id="1121954"/>
    <lineage>
        <taxon>Bacteria</taxon>
        <taxon>Pseudomonadati</taxon>
        <taxon>Bacteroidota</taxon>
        <taxon>Cytophagia</taxon>
        <taxon>Cytophagales</taxon>
        <taxon>Hymenobacteraceae</taxon>
        <taxon>Hymenobacter</taxon>
    </lineage>
</organism>
<dbReference type="GO" id="GO:0045259">
    <property type="term" value="C:proton-transporting ATP synthase complex"/>
    <property type="evidence" value="ECO:0007669"/>
    <property type="project" value="UniProtKB-KW"/>
</dbReference>
<comment type="function">
    <text evidence="7">F(1)F(0) ATP synthase produces ATP from ADP in the presence of a proton or sodium gradient. F-type ATPases consist of two structural domains, F(1) containing the extramembraneous catalytic core and F(0) containing the membrane proton channel, linked together by a central stalk and a peripheral stalk. During catalysis, ATP synthesis in the catalytic domain of F(1) is coupled via a rotary mechanism of the central stalk subunits to proton translocation.</text>
</comment>
<evidence type="ECO:0000256" key="6">
    <source>
        <dbReference type="ARBA" id="ARBA00023310"/>
    </source>
</evidence>
<keyword evidence="4 7" id="KW-0406">Ion transport</keyword>
<dbReference type="Pfam" id="PF00213">
    <property type="entry name" value="OSCP"/>
    <property type="match status" value="1"/>
</dbReference>
<gene>
    <name evidence="7" type="primary">atpH</name>
    <name evidence="8" type="ORF">CLV45_4349</name>
</gene>
<accession>A0A2M9ASF8</accession>
<protein>
    <recommendedName>
        <fullName evidence="7">ATP synthase subunit delta</fullName>
    </recommendedName>
    <alternativeName>
        <fullName evidence="7">ATP synthase F(1) sector subunit delta</fullName>
    </alternativeName>
    <alternativeName>
        <fullName evidence="7">F-type ATPase subunit delta</fullName>
        <shortName evidence="7">F-ATPase subunit delta</shortName>
    </alternativeName>
</protein>
<dbReference type="Gene3D" id="1.10.520.20">
    <property type="entry name" value="N-terminal domain of the delta subunit of the F1F0-ATP synthase"/>
    <property type="match status" value="1"/>
</dbReference>
<comment type="caution">
    <text evidence="8">The sequence shown here is derived from an EMBL/GenBank/DDBJ whole genome shotgun (WGS) entry which is preliminary data.</text>
</comment>
<keyword evidence="7" id="KW-0139">CF(1)</keyword>
<dbReference type="NCBIfam" id="TIGR01145">
    <property type="entry name" value="ATP_synt_delta"/>
    <property type="match status" value="1"/>
</dbReference>
<dbReference type="RefSeq" id="WP_100338572.1">
    <property type="nucleotide sequence ID" value="NZ_PGFA01000004.1"/>
</dbReference>